<dbReference type="EMBL" id="JBHSMZ010000005">
    <property type="protein sequence ID" value="MFC5548659.1"/>
    <property type="molecule type" value="Genomic_DNA"/>
</dbReference>
<evidence type="ECO:0000313" key="9">
    <source>
        <dbReference type="Proteomes" id="UP001596086"/>
    </source>
</evidence>
<comment type="caution">
    <text evidence="8">The sequence shown here is derived from an EMBL/GenBank/DDBJ whole genome shotgun (WGS) entry which is preliminary data.</text>
</comment>
<feature type="domain" description="RDD" evidence="7">
    <location>
        <begin position="5"/>
        <end position="152"/>
    </location>
</feature>
<gene>
    <name evidence="8" type="ORF">ACFPO9_09060</name>
</gene>
<feature type="transmembrane region" description="Helical" evidence="6">
    <location>
        <begin position="12"/>
        <end position="35"/>
    </location>
</feature>
<organism evidence="8 9">
    <name type="scientific">Massilia aerilata</name>
    <dbReference type="NCBI Taxonomy" id="453817"/>
    <lineage>
        <taxon>Bacteria</taxon>
        <taxon>Pseudomonadati</taxon>
        <taxon>Pseudomonadota</taxon>
        <taxon>Betaproteobacteria</taxon>
        <taxon>Burkholderiales</taxon>
        <taxon>Oxalobacteraceae</taxon>
        <taxon>Telluria group</taxon>
        <taxon>Massilia</taxon>
    </lineage>
</organism>
<evidence type="ECO:0000256" key="1">
    <source>
        <dbReference type="ARBA" id="ARBA00004651"/>
    </source>
</evidence>
<evidence type="ECO:0000256" key="2">
    <source>
        <dbReference type="ARBA" id="ARBA00022475"/>
    </source>
</evidence>
<name>A0ABW0RV30_9BURK</name>
<keyword evidence="5 6" id="KW-0472">Membrane</keyword>
<evidence type="ECO:0000256" key="5">
    <source>
        <dbReference type="ARBA" id="ARBA00023136"/>
    </source>
</evidence>
<feature type="transmembrane region" description="Helical" evidence="6">
    <location>
        <begin position="97"/>
        <end position="116"/>
    </location>
</feature>
<evidence type="ECO:0000256" key="4">
    <source>
        <dbReference type="ARBA" id="ARBA00022989"/>
    </source>
</evidence>
<dbReference type="Pfam" id="PF06271">
    <property type="entry name" value="RDD"/>
    <property type="match status" value="1"/>
</dbReference>
<feature type="transmembrane region" description="Helical" evidence="6">
    <location>
        <begin position="122"/>
        <end position="139"/>
    </location>
</feature>
<keyword evidence="3 6" id="KW-0812">Transmembrane</keyword>
<dbReference type="RefSeq" id="WP_379769689.1">
    <property type="nucleotide sequence ID" value="NZ_JBHSMZ010000005.1"/>
</dbReference>
<dbReference type="Proteomes" id="UP001596086">
    <property type="component" value="Unassembled WGS sequence"/>
</dbReference>
<protein>
    <submittedName>
        <fullName evidence="8">RDD family protein</fullName>
    </submittedName>
</protein>
<dbReference type="InterPro" id="IPR051791">
    <property type="entry name" value="Pra-immunoreactive"/>
</dbReference>
<evidence type="ECO:0000259" key="7">
    <source>
        <dbReference type="Pfam" id="PF06271"/>
    </source>
</evidence>
<reference evidence="9" key="1">
    <citation type="journal article" date="2019" name="Int. J. Syst. Evol. Microbiol.">
        <title>The Global Catalogue of Microorganisms (GCM) 10K type strain sequencing project: providing services to taxonomists for standard genome sequencing and annotation.</title>
        <authorList>
            <consortium name="The Broad Institute Genomics Platform"/>
            <consortium name="The Broad Institute Genome Sequencing Center for Infectious Disease"/>
            <person name="Wu L."/>
            <person name="Ma J."/>
        </authorList>
    </citation>
    <scope>NUCLEOTIDE SEQUENCE [LARGE SCALE GENOMIC DNA]</scope>
    <source>
        <strain evidence="9">CGMCC 4.5798</strain>
    </source>
</reference>
<keyword evidence="9" id="KW-1185">Reference proteome</keyword>
<evidence type="ECO:0000256" key="3">
    <source>
        <dbReference type="ARBA" id="ARBA00022692"/>
    </source>
</evidence>
<accession>A0ABW0RV30</accession>
<proteinExistence type="predicted"/>
<evidence type="ECO:0000313" key="8">
    <source>
        <dbReference type="EMBL" id="MFC5548659.1"/>
    </source>
</evidence>
<comment type="subcellular location">
    <subcellularLocation>
        <location evidence="1">Cell membrane</location>
        <topology evidence="1">Multi-pass membrane protein</topology>
    </subcellularLocation>
</comment>
<evidence type="ECO:0000256" key="6">
    <source>
        <dbReference type="SAM" id="Phobius"/>
    </source>
</evidence>
<dbReference type="PANTHER" id="PTHR36115">
    <property type="entry name" value="PROLINE-RICH ANTIGEN HOMOLOG-RELATED"/>
    <property type="match status" value="1"/>
</dbReference>
<dbReference type="PANTHER" id="PTHR36115:SF10">
    <property type="entry name" value="RDD DOMAIN-CONTAINING PROTEIN"/>
    <property type="match status" value="1"/>
</dbReference>
<keyword evidence="2" id="KW-1003">Cell membrane</keyword>
<sequence>MSDTPSIKRRLTIMVYETFLLLAVEMLSVALYLLVTQNSHAPLAGHGLKIFLFLVTGAYFVWCWTDSGHTLAMKTWRVRLIGPGQGRVSLQTAALRYLLAWGWFLPALVACGLLGLKGKAEVSIAVAIGIAAWALTAFLDKDRQFLHDRLAGTRLVQLPKAAAATAPAARA</sequence>
<keyword evidence="4 6" id="KW-1133">Transmembrane helix</keyword>
<feature type="transmembrane region" description="Helical" evidence="6">
    <location>
        <begin position="47"/>
        <end position="65"/>
    </location>
</feature>
<dbReference type="InterPro" id="IPR010432">
    <property type="entry name" value="RDD"/>
</dbReference>